<name>A0ABS4ZIF6_9MICO</name>
<comment type="caution">
    <text evidence="2">The sequence shown here is derived from an EMBL/GenBank/DDBJ whole genome shotgun (WGS) entry which is preliminary data.</text>
</comment>
<dbReference type="Proteomes" id="UP001519362">
    <property type="component" value="Unassembled WGS sequence"/>
</dbReference>
<reference evidence="2 3" key="1">
    <citation type="submission" date="2021-03" db="EMBL/GenBank/DDBJ databases">
        <title>Sequencing the genomes of 1000 actinobacteria strains.</title>
        <authorList>
            <person name="Klenk H.-P."/>
        </authorList>
    </citation>
    <scope>NUCLEOTIDE SEQUENCE [LARGE SCALE GENOMIC DNA]</scope>
    <source>
        <strain evidence="2 3">DSM 24221</strain>
    </source>
</reference>
<proteinExistence type="predicted"/>
<evidence type="ECO:0000313" key="2">
    <source>
        <dbReference type="EMBL" id="MBP2436982.1"/>
    </source>
</evidence>
<protein>
    <submittedName>
        <fullName evidence="2">Uncharacterized protein</fullName>
    </submittedName>
</protein>
<organism evidence="2 3">
    <name type="scientific">Microbacterium amylolyticum</name>
    <dbReference type="NCBI Taxonomy" id="936337"/>
    <lineage>
        <taxon>Bacteria</taxon>
        <taxon>Bacillati</taxon>
        <taxon>Actinomycetota</taxon>
        <taxon>Actinomycetes</taxon>
        <taxon>Micrococcales</taxon>
        <taxon>Microbacteriaceae</taxon>
        <taxon>Microbacterium</taxon>
    </lineage>
</organism>
<gene>
    <name evidence="2" type="ORF">JOF34_001568</name>
</gene>
<dbReference type="RefSeq" id="WP_165135048.1">
    <property type="nucleotide sequence ID" value="NZ_CP049253.1"/>
</dbReference>
<evidence type="ECO:0000256" key="1">
    <source>
        <dbReference type="SAM" id="Phobius"/>
    </source>
</evidence>
<keyword evidence="1" id="KW-1133">Transmembrane helix</keyword>
<feature type="transmembrane region" description="Helical" evidence="1">
    <location>
        <begin position="15"/>
        <end position="43"/>
    </location>
</feature>
<keyword evidence="1" id="KW-0812">Transmembrane</keyword>
<keyword evidence="3" id="KW-1185">Reference proteome</keyword>
<accession>A0ABS4ZIF6</accession>
<keyword evidence="1" id="KW-0472">Membrane</keyword>
<dbReference type="EMBL" id="JAGIOL010000001">
    <property type="protein sequence ID" value="MBP2436982.1"/>
    <property type="molecule type" value="Genomic_DNA"/>
</dbReference>
<sequence length="79" mass="8641">MSDTTATPHRAPKVLSALIIIAGAIMLIAGIAAWVVVATQLAADYRCLLRERRSPDTNPPELELRRVFRSAPLIVVIIH</sequence>
<evidence type="ECO:0000313" key="3">
    <source>
        <dbReference type="Proteomes" id="UP001519362"/>
    </source>
</evidence>